<dbReference type="EMBL" id="BDIP01011198">
    <property type="protein sequence ID" value="GCA65459.1"/>
    <property type="molecule type" value="Genomic_DNA"/>
</dbReference>
<dbReference type="SUPFAM" id="SSF52922">
    <property type="entry name" value="TK C-terminal domain-like"/>
    <property type="match status" value="1"/>
</dbReference>
<keyword evidence="3" id="KW-0560">Oxidoreductase</keyword>
<dbReference type="FunFam" id="3.40.50.920:FF:000007">
    <property type="entry name" value="Pyruvate:ferredoxin (Flavodoxin) oxidoreductase"/>
    <property type="match status" value="1"/>
</dbReference>
<evidence type="ECO:0000259" key="6">
    <source>
        <dbReference type="Pfam" id="PF17147"/>
    </source>
</evidence>
<dbReference type="GO" id="GO:0046872">
    <property type="term" value="F:metal ion binding"/>
    <property type="evidence" value="ECO:0007669"/>
    <property type="project" value="UniProtKB-KW"/>
</dbReference>
<dbReference type="PANTHER" id="PTHR32154">
    <property type="entry name" value="PYRUVATE-FLAVODOXIN OXIDOREDUCTASE-RELATED"/>
    <property type="match status" value="1"/>
</dbReference>
<evidence type="ECO:0000313" key="7">
    <source>
        <dbReference type="EMBL" id="GCA65459.1"/>
    </source>
</evidence>
<protein>
    <recommendedName>
        <fullName evidence="6">Pyruvate:ferredoxin oxidoreductase core domain-containing protein</fullName>
    </recommendedName>
</protein>
<dbReference type="PANTHER" id="PTHR32154:SF0">
    <property type="entry name" value="PYRUVATE-FLAVODOXIN OXIDOREDUCTASE-RELATED"/>
    <property type="match status" value="1"/>
</dbReference>
<dbReference type="GO" id="GO:0051539">
    <property type="term" value="F:4 iron, 4 sulfur cluster binding"/>
    <property type="evidence" value="ECO:0007669"/>
    <property type="project" value="UniProtKB-KW"/>
</dbReference>
<name>A0A391P6W2_9EUKA</name>
<organism evidence="7 8">
    <name type="scientific">Kipferlia bialata</name>
    <dbReference type="NCBI Taxonomy" id="797122"/>
    <lineage>
        <taxon>Eukaryota</taxon>
        <taxon>Metamonada</taxon>
        <taxon>Carpediemonas-like organisms</taxon>
        <taxon>Kipferlia</taxon>
    </lineage>
</organism>
<dbReference type="AlphaFoldDB" id="A0A391P6W2"/>
<dbReference type="InterPro" id="IPR009014">
    <property type="entry name" value="Transketo_C/PFOR_II"/>
</dbReference>
<evidence type="ECO:0000256" key="5">
    <source>
        <dbReference type="ARBA" id="ARBA00023014"/>
    </source>
</evidence>
<sequence>AIGKATGREYVPYKYHGAADATDLIVIMGSAVEACREAMTVLNAKGEKTGVLAIHMYRPFSPALFAAAIPKTVTRLTILDRDKDPAAAGEGLMQDVIAALVRAKRVRQFDVIVGGRYGLSSCDFHSGHAAAVYMNARENTPMESFSV</sequence>
<reference evidence="7 8" key="1">
    <citation type="journal article" date="2018" name="PLoS ONE">
        <title>The draft genome of Kipferlia bialata reveals reductive genome evolution in fornicate parasites.</title>
        <authorList>
            <person name="Tanifuji G."/>
            <person name="Takabayashi S."/>
            <person name="Kume K."/>
            <person name="Takagi M."/>
            <person name="Nakayama T."/>
            <person name="Kamikawa R."/>
            <person name="Inagaki Y."/>
            <person name="Hashimoto T."/>
        </authorList>
    </citation>
    <scope>NUCLEOTIDE SEQUENCE [LARGE SCALE GENOMIC DNA]</scope>
    <source>
        <strain evidence="7">NY0173</strain>
    </source>
</reference>
<evidence type="ECO:0000256" key="2">
    <source>
        <dbReference type="ARBA" id="ARBA00022723"/>
    </source>
</evidence>
<keyword evidence="1" id="KW-0004">4Fe-4S</keyword>
<comment type="caution">
    <text evidence="7">The sequence shown here is derived from an EMBL/GenBank/DDBJ whole genome shotgun (WGS) entry which is preliminary data.</text>
</comment>
<keyword evidence="4" id="KW-0408">Iron</keyword>
<dbReference type="Pfam" id="PF17147">
    <property type="entry name" value="PFOR_II"/>
    <property type="match status" value="1"/>
</dbReference>
<dbReference type="GO" id="GO:0016491">
    <property type="term" value="F:oxidoreductase activity"/>
    <property type="evidence" value="ECO:0007669"/>
    <property type="project" value="UniProtKB-KW"/>
</dbReference>
<feature type="domain" description="Pyruvate:ferredoxin oxidoreductase core" evidence="6">
    <location>
        <begin position="24"/>
        <end position="114"/>
    </location>
</feature>
<keyword evidence="8" id="KW-1185">Reference proteome</keyword>
<feature type="non-terminal residue" evidence="7">
    <location>
        <position position="1"/>
    </location>
</feature>
<keyword evidence="2" id="KW-0479">Metal-binding</keyword>
<evidence type="ECO:0000256" key="1">
    <source>
        <dbReference type="ARBA" id="ARBA00022485"/>
    </source>
</evidence>
<keyword evidence="5" id="KW-0411">Iron-sulfur</keyword>
<dbReference type="Gene3D" id="3.40.50.920">
    <property type="match status" value="1"/>
</dbReference>
<feature type="non-terminal residue" evidence="7">
    <location>
        <position position="147"/>
    </location>
</feature>
<evidence type="ECO:0000256" key="3">
    <source>
        <dbReference type="ARBA" id="ARBA00023002"/>
    </source>
</evidence>
<accession>A0A391P6W2</accession>
<dbReference type="OrthoDB" id="1688044at2759"/>
<proteinExistence type="predicted"/>
<gene>
    <name evidence="7" type="ORF">KIPB_017166</name>
</gene>
<dbReference type="GO" id="GO:0006979">
    <property type="term" value="P:response to oxidative stress"/>
    <property type="evidence" value="ECO:0007669"/>
    <property type="project" value="TreeGrafter"/>
</dbReference>
<evidence type="ECO:0000256" key="4">
    <source>
        <dbReference type="ARBA" id="ARBA00023004"/>
    </source>
</evidence>
<dbReference type="Proteomes" id="UP000265618">
    <property type="component" value="Unassembled WGS sequence"/>
</dbReference>
<dbReference type="InterPro" id="IPR033412">
    <property type="entry name" value="PFOR_II"/>
</dbReference>
<dbReference type="InterPro" id="IPR050722">
    <property type="entry name" value="Pyruvate:ferred/Flavod_OxRd"/>
</dbReference>
<evidence type="ECO:0000313" key="8">
    <source>
        <dbReference type="Proteomes" id="UP000265618"/>
    </source>
</evidence>